<organism evidence="1 2">
    <name type="scientific">Entomophthora muscae</name>
    <dbReference type="NCBI Taxonomy" id="34485"/>
    <lineage>
        <taxon>Eukaryota</taxon>
        <taxon>Fungi</taxon>
        <taxon>Fungi incertae sedis</taxon>
        <taxon>Zoopagomycota</taxon>
        <taxon>Entomophthoromycotina</taxon>
        <taxon>Entomophthoromycetes</taxon>
        <taxon>Entomophthorales</taxon>
        <taxon>Entomophthoraceae</taxon>
        <taxon>Entomophthora</taxon>
    </lineage>
</organism>
<evidence type="ECO:0000313" key="1">
    <source>
        <dbReference type="EMBL" id="KAJ9049647.1"/>
    </source>
</evidence>
<accession>A0ACC2RHV6</accession>
<dbReference type="EMBL" id="QTSX02007211">
    <property type="protein sequence ID" value="KAJ9049647.1"/>
    <property type="molecule type" value="Genomic_DNA"/>
</dbReference>
<reference evidence="1" key="1">
    <citation type="submission" date="2022-04" db="EMBL/GenBank/DDBJ databases">
        <title>Genome of the entomopathogenic fungus Entomophthora muscae.</title>
        <authorList>
            <person name="Elya C."/>
            <person name="Lovett B.R."/>
            <person name="Lee E."/>
            <person name="Macias A.M."/>
            <person name="Hajek A.E."/>
            <person name="De Bivort B.L."/>
            <person name="Kasson M.T."/>
            <person name="De Fine Licht H.H."/>
            <person name="Stajich J.E."/>
        </authorList>
    </citation>
    <scope>NUCLEOTIDE SEQUENCE</scope>
    <source>
        <strain evidence="1">Berkeley</strain>
    </source>
</reference>
<evidence type="ECO:0000313" key="2">
    <source>
        <dbReference type="Proteomes" id="UP001165960"/>
    </source>
</evidence>
<name>A0ACC2RHV6_9FUNG</name>
<dbReference type="Proteomes" id="UP001165960">
    <property type="component" value="Unassembled WGS sequence"/>
</dbReference>
<protein>
    <submittedName>
        <fullName evidence="1">Uncharacterized protein</fullName>
    </submittedName>
</protein>
<keyword evidence="2" id="KW-1185">Reference proteome</keyword>
<sequence>MLVPLIKFVIFGGCISHSFHHVGANPDQFVHLLENIPGCAQDIFAASENVARSLTCDDLKFSVLDSVPPMTPSPAIFPSPPSGIPVSQVSEEDLIGQELALKCALWLLGGMLLMGLDSYFPRLSTTSSLWTCQGSKYWEVFLQLNEEELPS</sequence>
<comment type="caution">
    <text evidence="1">The sequence shown here is derived from an EMBL/GenBank/DDBJ whole genome shotgun (WGS) entry which is preliminary data.</text>
</comment>
<gene>
    <name evidence="1" type="ORF">DSO57_1022266</name>
</gene>
<proteinExistence type="predicted"/>